<evidence type="ECO:0000256" key="1">
    <source>
        <dbReference type="SAM" id="MobiDB-lite"/>
    </source>
</evidence>
<gene>
    <name evidence="2" type="ORF">L596_017973</name>
</gene>
<organism evidence="2 3">
    <name type="scientific">Steinernema carpocapsae</name>
    <name type="common">Entomopathogenic nematode</name>
    <dbReference type="NCBI Taxonomy" id="34508"/>
    <lineage>
        <taxon>Eukaryota</taxon>
        <taxon>Metazoa</taxon>
        <taxon>Ecdysozoa</taxon>
        <taxon>Nematoda</taxon>
        <taxon>Chromadorea</taxon>
        <taxon>Rhabditida</taxon>
        <taxon>Tylenchina</taxon>
        <taxon>Panagrolaimomorpha</taxon>
        <taxon>Strongyloidoidea</taxon>
        <taxon>Steinernematidae</taxon>
        <taxon>Steinernema</taxon>
    </lineage>
</organism>
<keyword evidence="3" id="KW-1185">Reference proteome</keyword>
<reference evidence="2 3" key="2">
    <citation type="journal article" date="2019" name="G3 (Bethesda)">
        <title>Hybrid Assembly of the Genome of the Entomopathogenic Nematode Steinernema carpocapsae Identifies the X-Chromosome.</title>
        <authorList>
            <person name="Serra L."/>
            <person name="Macchietto M."/>
            <person name="Macias-Munoz A."/>
            <person name="McGill C.J."/>
            <person name="Rodriguez I.M."/>
            <person name="Rodriguez B."/>
            <person name="Murad R."/>
            <person name="Mortazavi A."/>
        </authorList>
    </citation>
    <scope>NUCLEOTIDE SEQUENCE [LARGE SCALE GENOMIC DNA]</scope>
    <source>
        <strain evidence="2 3">ALL</strain>
    </source>
</reference>
<protein>
    <submittedName>
        <fullName evidence="2">Uncharacterized protein</fullName>
    </submittedName>
</protein>
<dbReference type="AlphaFoldDB" id="A0A4U5N3Z1"/>
<evidence type="ECO:0000313" key="2">
    <source>
        <dbReference type="EMBL" id="TKR76903.1"/>
    </source>
</evidence>
<sequence length="89" mass="10091">MKSRRSSRKVSKSKSRSDSSSRRWRSISSSRQATNPAEAATNPGRQRVPMLRRPGSPPRRRRKLRSLAMLHPRRPPPLGNATIGLFMEA</sequence>
<feature type="region of interest" description="Disordered" evidence="1">
    <location>
        <begin position="1"/>
        <end position="89"/>
    </location>
</feature>
<dbReference type="Proteomes" id="UP000298663">
    <property type="component" value="Unassembled WGS sequence"/>
</dbReference>
<accession>A0A4U5N3Z1</accession>
<comment type="caution">
    <text evidence="2">The sequence shown here is derived from an EMBL/GenBank/DDBJ whole genome shotgun (WGS) entry which is preliminary data.</text>
</comment>
<feature type="compositionally biased region" description="Basic residues" evidence="1">
    <location>
        <begin position="1"/>
        <end position="14"/>
    </location>
</feature>
<proteinExistence type="predicted"/>
<evidence type="ECO:0000313" key="3">
    <source>
        <dbReference type="Proteomes" id="UP000298663"/>
    </source>
</evidence>
<name>A0A4U5N3Z1_STECR</name>
<dbReference type="EMBL" id="AZBU02000005">
    <property type="protein sequence ID" value="TKR76903.1"/>
    <property type="molecule type" value="Genomic_DNA"/>
</dbReference>
<reference evidence="2 3" key="1">
    <citation type="journal article" date="2015" name="Genome Biol.">
        <title>Comparative genomics of Steinernema reveals deeply conserved gene regulatory networks.</title>
        <authorList>
            <person name="Dillman A.R."/>
            <person name="Macchietto M."/>
            <person name="Porter C.F."/>
            <person name="Rogers A."/>
            <person name="Williams B."/>
            <person name="Antoshechkin I."/>
            <person name="Lee M.M."/>
            <person name="Goodwin Z."/>
            <person name="Lu X."/>
            <person name="Lewis E.E."/>
            <person name="Goodrich-Blair H."/>
            <person name="Stock S.P."/>
            <person name="Adams B.J."/>
            <person name="Sternberg P.W."/>
            <person name="Mortazavi A."/>
        </authorList>
    </citation>
    <scope>NUCLEOTIDE SEQUENCE [LARGE SCALE GENOMIC DNA]</scope>
    <source>
        <strain evidence="2 3">ALL</strain>
    </source>
</reference>